<evidence type="ECO:0000313" key="2">
    <source>
        <dbReference type="EMBL" id="MCF1751932.1"/>
    </source>
</evidence>
<keyword evidence="3" id="KW-1185">Reference proteome</keyword>
<dbReference type="InterPro" id="IPR010994">
    <property type="entry name" value="RuvA_2-like"/>
</dbReference>
<comment type="caution">
    <text evidence="2">The sequence shown here is derived from an EMBL/GenBank/DDBJ whole genome shotgun (WGS) entry which is preliminary data.</text>
</comment>
<protein>
    <submittedName>
        <fullName evidence="2">Helix-hairpin-helix domain-containing protein</fullName>
    </submittedName>
</protein>
<dbReference type="PANTHER" id="PTHR21180:SF32">
    <property type="entry name" value="ENDONUCLEASE_EXONUCLEASE_PHOSPHATASE FAMILY DOMAIN-CONTAINING PROTEIN 1"/>
    <property type="match status" value="1"/>
</dbReference>
<feature type="region of interest" description="Disordered" evidence="1">
    <location>
        <begin position="77"/>
        <end position="98"/>
    </location>
</feature>
<sequence>MFKRIQFFLRSTFGFSNRESRGFMLVLPALLLLYLIPVGYQKILDRNNEERYQAYLLKADSLVKAGWKPYQATYTSDHNATTSTDSTKRRPAYQAPKKPGLNKLSFAEADSIVLQIVPGIGPTMAGRIVKFRENIGGLHQKEQILEVYGMTPEMMEKLFDQFEFEPGIFKKVKINEWDANTLANHPYISYGEAKVIVAYRTQHGKYEIPEDLLGIKIFTKEWVDRLSPYLEF</sequence>
<dbReference type="Pfam" id="PF12836">
    <property type="entry name" value="HHH_3"/>
    <property type="match status" value="2"/>
</dbReference>
<name>A0ABS9BWV5_9BACT</name>
<dbReference type="Proteomes" id="UP001201449">
    <property type="component" value="Unassembled WGS sequence"/>
</dbReference>
<gene>
    <name evidence="2" type="ORF">L0U89_12730</name>
</gene>
<accession>A0ABS9BWV5</accession>
<proteinExistence type="predicted"/>
<dbReference type="SUPFAM" id="SSF47781">
    <property type="entry name" value="RuvA domain 2-like"/>
    <property type="match status" value="2"/>
</dbReference>
<dbReference type="Gene3D" id="1.10.150.280">
    <property type="entry name" value="AF1531-like domain"/>
    <property type="match status" value="2"/>
</dbReference>
<organism evidence="2 3">
    <name type="scientific">Mariniradius sediminis</name>
    <dbReference type="NCBI Taxonomy" id="2909237"/>
    <lineage>
        <taxon>Bacteria</taxon>
        <taxon>Pseudomonadati</taxon>
        <taxon>Bacteroidota</taxon>
        <taxon>Cytophagia</taxon>
        <taxon>Cytophagales</taxon>
        <taxon>Cyclobacteriaceae</taxon>
        <taxon>Mariniradius</taxon>
    </lineage>
</organism>
<dbReference type="InterPro" id="IPR051675">
    <property type="entry name" value="Endo/Exo/Phosphatase_dom_1"/>
</dbReference>
<dbReference type="RefSeq" id="WP_234861872.1">
    <property type="nucleotide sequence ID" value="NZ_JAKEVZ010000009.1"/>
</dbReference>
<dbReference type="PANTHER" id="PTHR21180">
    <property type="entry name" value="ENDONUCLEASE/EXONUCLEASE/PHOSPHATASE FAMILY DOMAIN-CONTAINING PROTEIN 1"/>
    <property type="match status" value="1"/>
</dbReference>
<evidence type="ECO:0000313" key="3">
    <source>
        <dbReference type="Proteomes" id="UP001201449"/>
    </source>
</evidence>
<evidence type="ECO:0000256" key="1">
    <source>
        <dbReference type="SAM" id="MobiDB-lite"/>
    </source>
</evidence>
<dbReference type="EMBL" id="JAKEVZ010000009">
    <property type="protein sequence ID" value="MCF1751932.1"/>
    <property type="molecule type" value="Genomic_DNA"/>
</dbReference>
<reference evidence="2 3" key="1">
    <citation type="submission" date="2022-01" db="EMBL/GenBank/DDBJ databases">
        <title>Mariniradius saccharolyticus sp. nov., isolated from sediment of a river.</title>
        <authorList>
            <person name="Liu H."/>
        </authorList>
    </citation>
    <scope>NUCLEOTIDE SEQUENCE [LARGE SCALE GENOMIC DNA]</scope>
    <source>
        <strain evidence="2 3">RY-2</strain>
    </source>
</reference>